<comment type="subcellular location">
    <subcellularLocation>
        <location evidence="1">Cell membrane</location>
        <topology evidence="1">Multi-pass membrane protein</topology>
    </subcellularLocation>
</comment>
<sequence>MTRYFVKALDARMVLSEMHVDSGSEAELRAQLDARGLSVLSISLAPLALGGSRSRFPLQLFCQELLALLQSGLPLVEAIDTLAEREARPAVRSTLDALLTALRNGQTFSTALQAQGSQFPELFIAMLRAAERTSDLDQALARYIAYRQQTDALRDKMVSAAIYPLTLLGVGSLVVLFLLGYVVPRFSGVFEEAGGELPWASRLLIDWGKLMSEHALPMLGGLIAAVVAIVLFIRLPSTRASLARLAWKLPGLGERLRVFQLARFYRTMAMLLRGGITVIQGMEMSRELLATALRDRLDAAMAQIREGRSLSDTLAHHGLTTNVAQRLLRVGERSGSLGDMAERVAAFHEEEIARWVDWLTRLIGPLLMLVIGTVIGLIVVLMYLPIFQLAESIQ</sequence>
<feature type="transmembrane region" description="Helical" evidence="7">
    <location>
        <begin position="215"/>
        <end position="235"/>
    </location>
</feature>
<evidence type="ECO:0000256" key="3">
    <source>
        <dbReference type="ARBA" id="ARBA00022475"/>
    </source>
</evidence>
<evidence type="ECO:0000313" key="10">
    <source>
        <dbReference type="Proteomes" id="UP001500547"/>
    </source>
</evidence>
<feature type="transmembrane region" description="Helical" evidence="7">
    <location>
        <begin position="162"/>
        <end position="183"/>
    </location>
</feature>
<evidence type="ECO:0000256" key="2">
    <source>
        <dbReference type="ARBA" id="ARBA00005745"/>
    </source>
</evidence>
<dbReference type="Proteomes" id="UP001500547">
    <property type="component" value="Unassembled WGS sequence"/>
</dbReference>
<evidence type="ECO:0000256" key="6">
    <source>
        <dbReference type="ARBA" id="ARBA00023136"/>
    </source>
</evidence>
<keyword evidence="5 7" id="KW-1133">Transmembrane helix</keyword>
<accession>A0ABP9QKU7</accession>
<dbReference type="Gene3D" id="1.20.81.30">
    <property type="entry name" value="Type II secretion system (T2SS), domain F"/>
    <property type="match status" value="2"/>
</dbReference>
<keyword evidence="10" id="KW-1185">Reference proteome</keyword>
<evidence type="ECO:0000313" key="9">
    <source>
        <dbReference type="EMBL" id="GAA5163619.1"/>
    </source>
</evidence>
<reference evidence="10" key="1">
    <citation type="journal article" date="2019" name="Int. J. Syst. Evol. Microbiol.">
        <title>The Global Catalogue of Microorganisms (GCM) 10K type strain sequencing project: providing services to taxonomists for standard genome sequencing and annotation.</title>
        <authorList>
            <consortium name="The Broad Institute Genomics Platform"/>
            <consortium name="The Broad Institute Genome Sequencing Center for Infectious Disease"/>
            <person name="Wu L."/>
            <person name="Ma J."/>
        </authorList>
    </citation>
    <scope>NUCLEOTIDE SEQUENCE [LARGE SCALE GENOMIC DNA]</scope>
    <source>
        <strain evidence="10">JCM 18715</strain>
    </source>
</reference>
<feature type="domain" description="Type II secretion system protein GspF" evidence="8">
    <location>
        <begin position="61"/>
        <end position="184"/>
    </location>
</feature>
<feature type="transmembrane region" description="Helical" evidence="7">
    <location>
        <begin position="362"/>
        <end position="384"/>
    </location>
</feature>
<evidence type="ECO:0000256" key="5">
    <source>
        <dbReference type="ARBA" id="ARBA00022989"/>
    </source>
</evidence>
<dbReference type="InterPro" id="IPR018076">
    <property type="entry name" value="T2SS_GspF_dom"/>
</dbReference>
<evidence type="ECO:0000256" key="1">
    <source>
        <dbReference type="ARBA" id="ARBA00004651"/>
    </source>
</evidence>
<protein>
    <submittedName>
        <fullName evidence="9">Type II secretion system F family protein</fullName>
    </submittedName>
</protein>
<organism evidence="9 10">
    <name type="scientific">Viridibacterium curvum</name>
    <dbReference type="NCBI Taxonomy" id="1101404"/>
    <lineage>
        <taxon>Bacteria</taxon>
        <taxon>Pseudomonadati</taxon>
        <taxon>Pseudomonadota</taxon>
        <taxon>Betaproteobacteria</taxon>
        <taxon>Rhodocyclales</taxon>
        <taxon>Rhodocyclaceae</taxon>
        <taxon>Viridibacterium</taxon>
    </lineage>
</organism>
<dbReference type="PRINTS" id="PR00812">
    <property type="entry name" value="BCTERIALGSPF"/>
</dbReference>
<gene>
    <name evidence="9" type="ORF">GCM10025770_16080</name>
</gene>
<keyword evidence="4 7" id="KW-0812">Transmembrane</keyword>
<dbReference type="InterPro" id="IPR003004">
    <property type="entry name" value="GspF/PilC"/>
</dbReference>
<dbReference type="RefSeq" id="WP_345532380.1">
    <property type="nucleotide sequence ID" value="NZ_BAABLD010000008.1"/>
</dbReference>
<dbReference type="PANTHER" id="PTHR30012">
    <property type="entry name" value="GENERAL SECRETION PATHWAY PROTEIN"/>
    <property type="match status" value="1"/>
</dbReference>
<dbReference type="Pfam" id="PF00482">
    <property type="entry name" value="T2SSF"/>
    <property type="match status" value="2"/>
</dbReference>
<dbReference type="EMBL" id="BAABLD010000008">
    <property type="protein sequence ID" value="GAA5163619.1"/>
    <property type="molecule type" value="Genomic_DNA"/>
</dbReference>
<comment type="caution">
    <text evidence="9">The sequence shown here is derived from an EMBL/GenBank/DDBJ whole genome shotgun (WGS) entry which is preliminary data.</text>
</comment>
<keyword evidence="6 7" id="KW-0472">Membrane</keyword>
<dbReference type="InterPro" id="IPR042094">
    <property type="entry name" value="T2SS_GspF_sf"/>
</dbReference>
<feature type="domain" description="Type II secretion system protein GspF" evidence="8">
    <location>
        <begin position="264"/>
        <end position="385"/>
    </location>
</feature>
<evidence type="ECO:0000259" key="8">
    <source>
        <dbReference type="Pfam" id="PF00482"/>
    </source>
</evidence>
<proteinExistence type="inferred from homology"/>
<name>A0ABP9QKU7_9RHOO</name>
<evidence type="ECO:0000256" key="7">
    <source>
        <dbReference type="SAM" id="Phobius"/>
    </source>
</evidence>
<evidence type="ECO:0000256" key="4">
    <source>
        <dbReference type="ARBA" id="ARBA00022692"/>
    </source>
</evidence>
<dbReference type="PANTHER" id="PTHR30012:SF0">
    <property type="entry name" value="TYPE II SECRETION SYSTEM PROTEIN F-RELATED"/>
    <property type="match status" value="1"/>
</dbReference>
<comment type="similarity">
    <text evidence="2">Belongs to the GSP F family.</text>
</comment>
<keyword evidence="3" id="KW-1003">Cell membrane</keyword>